<evidence type="ECO:0000313" key="3">
    <source>
        <dbReference type="Proteomes" id="UP000007755"/>
    </source>
</evidence>
<accession>F4X6X5</accession>
<feature type="compositionally biased region" description="Basic and acidic residues" evidence="1">
    <location>
        <begin position="63"/>
        <end position="78"/>
    </location>
</feature>
<keyword evidence="3" id="KW-1185">Reference proteome</keyword>
<reference evidence="2" key="1">
    <citation type="submission" date="2011-02" db="EMBL/GenBank/DDBJ databases">
        <title>The genome of the leaf-cutting ant Acromyrmex echinatior suggests key adaptations to social evolution and fungus farming.</title>
        <authorList>
            <person name="Nygaard S."/>
            <person name="Zhang G."/>
        </authorList>
    </citation>
    <scope>NUCLEOTIDE SEQUENCE</scope>
</reference>
<dbReference type="EMBL" id="GL888818">
    <property type="protein sequence ID" value="EGI57907.1"/>
    <property type="molecule type" value="Genomic_DNA"/>
</dbReference>
<dbReference type="OrthoDB" id="7552757at2759"/>
<proteinExistence type="predicted"/>
<feature type="compositionally biased region" description="Polar residues" evidence="1">
    <location>
        <begin position="79"/>
        <end position="89"/>
    </location>
</feature>
<gene>
    <name evidence="2" type="ORF">G5I_14095</name>
</gene>
<feature type="region of interest" description="Disordered" evidence="1">
    <location>
        <begin position="63"/>
        <end position="89"/>
    </location>
</feature>
<protein>
    <submittedName>
        <fullName evidence="2">Uncharacterized protein</fullName>
    </submittedName>
</protein>
<name>F4X6X5_ACREC</name>
<dbReference type="Proteomes" id="UP000007755">
    <property type="component" value="Unassembled WGS sequence"/>
</dbReference>
<sequence length="400" mass="45708">MPLCPAYRFCRELRGPYRSPVLDSDHHQQQILILHDLLQAIKEAALKLIQLITIEERRRRGADPRIRYPDSERYEKSTQPHNPESGLITTTSSSVCALCGVALDLKDSSEKPKQFDRGKSDEYSISPKQFENTLLKKSTKIPLSIEKDKSSDDFSVPGSILDYILSKENGRIDTKGQEKIFSKIQSIDTSESGLQKLSFIRQKSPDSIACQTHQDESQRSKLGELGLHLDSRKIKVHGDTVKVKKTKVQKLEKDMNVKHWIEEVVQLRLQMQIEELHKNIQFFKQENEYIRHLSEKCRCLSEDINNLQPFLPIGETYSGQQFTTTIKHLQTKYHNPHGIIATLTELFQSSINIQQIAAKLLAPFKEHWNPGENIATTHVSSASEAQALSEKTNSTIFDVY</sequence>
<dbReference type="InParanoid" id="F4X6X5"/>
<evidence type="ECO:0000256" key="1">
    <source>
        <dbReference type="SAM" id="MobiDB-lite"/>
    </source>
</evidence>
<dbReference type="AlphaFoldDB" id="F4X6X5"/>
<evidence type="ECO:0000313" key="2">
    <source>
        <dbReference type="EMBL" id="EGI57907.1"/>
    </source>
</evidence>
<organism evidence="3">
    <name type="scientific">Acromyrmex echinatior</name>
    <name type="common">Panamanian leafcutter ant</name>
    <name type="synonym">Acromyrmex octospinosus echinatior</name>
    <dbReference type="NCBI Taxonomy" id="103372"/>
    <lineage>
        <taxon>Eukaryota</taxon>
        <taxon>Metazoa</taxon>
        <taxon>Ecdysozoa</taxon>
        <taxon>Arthropoda</taxon>
        <taxon>Hexapoda</taxon>
        <taxon>Insecta</taxon>
        <taxon>Pterygota</taxon>
        <taxon>Neoptera</taxon>
        <taxon>Endopterygota</taxon>
        <taxon>Hymenoptera</taxon>
        <taxon>Apocrita</taxon>
        <taxon>Aculeata</taxon>
        <taxon>Formicoidea</taxon>
        <taxon>Formicidae</taxon>
        <taxon>Myrmicinae</taxon>
        <taxon>Acromyrmex</taxon>
    </lineage>
</organism>